<dbReference type="InterPro" id="IPR035067">
    <property type="entry name" value="V-type_ATPase_csu/dsu"/>
</dbReference>
<dbReference type="InterPro" id="IPR044911">
    <property type="entry name" value="V-type_ATPase_csu/dsu_dom_3"/>
</dbReference>
<dbReference type="Proteomes" id="UP001204562">
    <property type="component" value="Unassembled WGS sequence"/>
</dbReference>
<evidence type="ECO:0000256" key="1">
    <source>
        <dbReference type="ARBA" id="ARBA00006709"/>
    </source>
</evidence>
<evidence type="ECO:0000313" key="4">
    <source>
        <dbReference type="EMBL" id="MCQ4770417.1"/>
    </source>
</evidence>
<comment type="caution">
    <text evidence="4">The sequence shown here is derived from an EMBL/GenBank/DDBJ whole genome shotgun (WGS) entry which is preliminary data.</text>
</comment>
<proteinExistence type="inferred from homology"/>
<evidence type="ECO:0000313" key="5">
    <source>
        <dbReference type="Proteomes" id="UP001204562"/>
    </source>
</evidence>
<keyword evidence="3" id="KW-0406">Ion transport</keyword>
<reference evidence="4" key="1">
    <citation type="submission" date="2022-06" db="EMBL/GenBank/DDBJ databases">
        <title>Isolation of gut microbiota from human fecal samples.</title>
        <authorList>
            <person name="Pamer E.G."/>
            <person name="Barat B."/>
            <person name="Waligurski E."/>
            <person name="Medina S."/>
            <person name="Paddock L."/>
            <person name="Mostad J."/>
        </authorList>
    </citation>
    <scope>NUCLEOTIDE SEQUENCE</scope>
    <source>
        <strain evidence="4">DFI.9.91</strain>
    </source>
</reference>
<evidence type="ECO:0000256" key="2">
    <source>
        <dbReference type="ARBA" id="ARBA00022448"/>
    </source>
</evidence>
<dbReference type="GO" id="GO:0046961">
    <property type="term" value="F:proton-transporting ATPase activity, rotational mechanism"/>
    <property type="evidence" value="ECO:0007669"/>
    <property type="project" value="InterPro"/>
</dbReference>
<evidence type="ECO:0000256" key="3">
    <source>
        <dbReference type="ARBA" id="ARBA00023065"/>
    </source>
</evidence>
<dbReference type="PANTHER" id="PTHR38682:SF1">
    <property type="entry name" value="V-TYPE ATP SYNTHASE SUBUNIT C"/>
    <property type="match status" value="1"/>
</dbReference>
<dbReference type="InterPro" id="IPR002843">
    <property type="entry name" value="ATPase_V0-cplx_csu/dsu"/>
</dbReference>
<protein>
    <submittedName>
        <fullName evidence="4">V-type ATPase subunit</fullName>
    </submittedName>
</protein>
<accession>A0AAW5JKQ3</accession>
<dbReference type="Gene3D" id="1.10.132.50">
    <property type="entry name" value="ATP synthase (C/AC39) subunit, domain 3"/>
    <property type="match status" value="1"/>
</dbReference>
<name>A0AAW5JKQ3_9FIRM</name>
<comment type="similarity">
    <text evidence="1">Belongs to the V-ATPase V0D/AC39 subunit family.</text>
</comment>
<dbReference type="Gene3D" id="1.20.1690.10">
    <property type="entry name" value="V-type ATP synthase subunit C domain"/>
    <property type="match status" value="2"/>
</dbReference>
<dbReference type="SUPFAM" id="SSF103486">
    <property type="entry name" value="V-type ATP synthase subunit C"/>
    <property type="match status" value="1"/>
</dbReference>
<gene>
    <name evidence="4" type="ORF">NE579_08065</name>
</gene>
<dbReference type="InterPro" id="IPR036079">
    <property type="entry name" value="ATPase_csu/dsu_sf"/>
</dbReference>
<dbReference type="AlphaFoldDB" id="A0AAW5JKQ3"/>
<dbReference type="EMBL" id="JANFYS010000014">
    <property type="protein sequence ID" value="MCQ4770417.1"/>
    <property type="molecule type" value="Genomic_DNA"/>
</dbReference>
<keyword evidence="2" id="KW-0813">Transport</keyword>
<organism evidence="4 5">
    <name type="scientific">Intestinimonas massiliensis</name>
    <name type="common">ex Afouda et al. 2020</name>
    <dbReference type="NCBI Taxonomy" id="1673721"/>
    <lineage>
        <taxon>Bacteria</taxon>
        <taxon>Bacillati</taxon>
        <taxon>Bacillota</taxon>
        <taxon>Clostridia</taxon>
        <taxon>Eubacteriales</taxon>
        <taxon>Intestinimonas</taxon>
    </lineage>
</organism>
<dbReference type="InterPro" id="IPR050873">
    <property type="entry name" value="V-ATPase_V0D/AC39_subunit"/>
</dbReference>
<dbReference type="PANTHER" id="PTHR38682">
    <property type="entry name" value="V-TYPE ATP SYNTHASE SUBUNIT C"/>
    <property type="match status" value="1"/>
</dbReference>
<dbReference type="Pfam" id="PF01992">
    <property type="entry name" value="vATP-synt_AC39"/>
    <property type="match status" value="1"/>
</dbReference>
<dbReference type="RefSeq" id="WP_256303895.1">
    <property type="nucleotide sequence ID" value="NZ_JANFYS010000014.1"/>
</dbReference>
<sequence>MAKKRSEYDYLYISARIHAMENRMLTRERMERMLDARTAEDAAKVLTECGYEDFPALTPAAIEHLLDQARLELFADLRKASPDPGIVDVFCIKYDYHNAKVLLKAAAMGTDPAGLFIDAGRYPARQLREDFEREDLDHCTPVFRQAVAEARGVLASSADPQAADLILDRAYYEEMLQAAKSVNSRFLEGYVRLSIDSANLRSAVRSARMGRGADFLKRVLIQGGNVKLDSLIAAATGGADLAGVFARTPLEGAAEAGAKAMEGGPLTEFERLCDNAVTAYLTQGKRVAFGEHPLIGYLYAREAELTTIRIILTGRLAGLDTDAIRERLRDSYV</sequence>